<evidence type="ECO:0000256" key="2">
    <source>
        <dbReference type="ARBA" id="ARBA00022823"/>
    </source>
</evidence>
<evidence type="ECO:0000259" key="4">
    <source>
        <dbReference type="PROSITE" id="PS50968"/>
    </source>
</evidence>
<dbReference type="InterPro" id="IPR033753">
    <property type="entry name" value="GCV_H/Fam206"/>
</dbReference>
<dbReference type="Proteomes" id="UP000064007">
    <property type="component" value="Chromosome 1"/>
</dbReference>
<dbReference type="PANTHER" id="PTHR11715">
    <property type="entry name" value="GLYCINE CLEAVAGE SYSTEM H PROTEIN"/>
    <property type="match status" value="1"/>
</dbReference>
<dbReference type="STRING" id="1581557.BN1208_0158"/>
<dbReference type="GO" id="GO:0005829">
    <property type="term" value="C:cytosol"/>
    <property type="evidence" value="ECO:0007669"/>
    <property type="project" value="TreeGrafter"/>
</dbReference>
<dbReference type="GO" id="GO:0005960">
    <property type="term" value="C:glycine cleavage complex"/>
    <property type="evidence" value="ECO:0007669"/>
    <property type="project" value="InterPro"/>
</dbReference>
<organism evidence="5 6">
    <name type="scientific">Candidatus Methylopumilus planktonicus</name>
    <dbReference type="NCBI Taxonomy" id="1581557"/>
    <lineage>
        <taxon>Bacteria</taxon>
        <taxon>Pseudomonadati</taxon>
        <taxon>Pseudomonadota</taxon>
        <taxon>Betaproteobacteria</taxon>
        <taxon>Nitrosomonadales</taxon>
        <taxon>Methylophilaceae</taxon>
        <taxon>Candidatus Methylopumilus</taxon>
    </lineage>
</organism>
<dbReference type="HOGENOM" id="CLU_097408_2_1_4"/>
<dbReference type="GO" id="GO:0019464">
    <property type="term" value="P:glycine decarboxylation via glycine cleavage system"/>
    <property type="evidence" value="ECO:0007669"/>
    <property type="project" value="InterPro"/>
</dbReference>
<dbReference type="OrthoDB" id="9796712at2"/>
<dbReference type="PANTHER" id="PTHR11715:SF3">
    <property type="entry name" value="GLYCINE CLEAVAGE SYSTEM H PROTEIN-RELATED"/>
    <property type="match status" value="1"/>
</dbReference>
<dbReference type="NCBIfam" id="NF002270">
    <property type="entry name" value="PRK01202.1"/>
    <property type="match status" value="1"/>
</dbReference>
<evidence type="ECO:0000313" key="6">
    <source>
        <dbReference type="Proteomes" id="UP000064007"/>
    </source>
</evidence>
<feature type="modified residue" description="N6-lipoyllysine" evidence="3">
    <location>
        <position position="64"/>
    </location>
</feature>
<evidence type="ECO:0000256" key="3">
    <source>
        <dbReference type="PIRSR" id="PIRSR617453-50"/>
    </source>
</evidence>
<proteinExistence type="inferred from homology"/>
<accession>A0A0D6EUD4</accession>
<name>A0A0D6EUD4_9PROT</name>
<dbReference type="KEGG" id="mbat:BN1208_0158"/>
<dbReference type="SUPFAM" id="SSF51230">
    <property type="entry name" value="Single hybrid motif"/>
    <property type="match status" value="1"/>
</dbReference>
<dbReference type="CDD" id="cd06848">
    <property type="entry name" value="GCS_H"/>
    <property type="match status" value="1"/>
</dbReference>
<sequence length="126" mass="14279">MNIPNTLIYTREHLWIKSIGDAIYEIGITDFAQNLLGDVVFVELPKLQSQILRDIAFGTIESVKTASDLIGPLNGVMMEINPNIQKSPESINDKPYETWICKMSSQDDINNKELFLDASQYSELTR</sequence>
<dbReference type="AlphaFoldDB" id="A0A0D6EUD4"/>
<dbReference type="InterPro" id="IPR002930">
    <property type="entry name" value="GCV_H"/>
</dbReference>
<dbReference type="InterPro" id="IPR011053">
    <property type="entry name" value="Single_hybrid_motif"/>
</dbReference>
<feature type="domain" description="Lipoyl-binding" evidence="4">
    <location>
        <begin position="23"/>
        <end position="104"/>
    </location>
</feature>
<reference evidence="6" key="1">
    <citation type="submission" date="2014-12" db="EMBL/GenBank/DDBJ databases">
        <authorList>
            <person name="Salcher M.M."/>
        </authorList>
    </citation>
    <scope>NUCLEOTIDE SEQUENCE [LARGE SCALE GENOMIC DNA]</scope>
    <source>
        <strain evidence="6">MMS-10A-171</strain>
    </source>
</reference>
<comment type="similarity">
    <text evidence="1">Belongs to the GcvH family.</text>
</comment>
<evidence type="ECO:0000256" key="1">
    <source>
        <dbReference type="ARBA" id="ARBA00009249"/>
    </source>
</evidence>
<dbReference type="NCBIfam" id="TIGR00527">
    <property type="entry name" value="gcvH"/>
    <property type="match status" value="1"/>
</dbReference>
<gene>
    <name evidence="5" type="primary">gcvH</name>
    <name evidence="5" type="ORF">BN1208_0158</name>
</gene>
<evidence type="ECO:0000313" key="5">
    <source>
        <dbReference type="EMBL" id="CEZ19053.1"/>
    </source>
</evidence>
<dbReference type="InterPro" id="IPR000089">
    <property type="entry name" value="Biotin_lipoyl"/>
</dbReference>
<protein>
    <submittedName>
        <fullName evidence="5">Glycine cleavage system H protein</fullName>
    </submittedName>
</protein>
<dbReference type="Gene3D" id="2.40.50.100">
    <property type="match status" value="1"/>
</dbReference>
<keyword evidence="2 3" id="KW-0450">Lipoyl</keyword>
<dbReference type="RefSeq" id="WP_046486830.1">
    <property type="nucleotide sequence ID" value="NZ_LN827929.1"/>
</dbReference>
<dbReference type="Pfam" id="PF01597">
    <property type="entry name" value="GCV_H"/>
    <property type="match status" value="1"/>
</dbReference>
<dbReference type="PROSITE" id="PS50968">
    <property type="entry name" value="BIOTINYL_LIPOYL"/>
    <property type="match status" value="1"/>
</dbReference>
<dbReference type="InterPro" id="IPR017453">
    <property type="entry name" value="GCV_H_sub"/>
</dbReference>
<dbReference type="EMBL" id="LN827929">
    <property type="protein sequence ID" value="CEZ19053.1"/>
    <property type="molecule type" value="Genomic_DNA"/>
</dbReference>
<dbReference type="GO" id="GO:0009249">
    <property type="term" value="P:protein lipoylation"/>
    <property type="evidence" value="ECO:0007669"/>
    <property type="project" value="TreeGrafter"/>
</dbReference>
<keyword evidence="6" id="KW-1185">Reference proteome</keyword>